<dbReference type="Proteomes" id="UP001159042">
    <property type="component" value="Unassembled WGS sequence"/>
</dbReference>
<feature type="region of interest" description="Disordered" evidence="1">
    <location>
        <begin position="49"/>
        <end position="147"/>
    </location>
</feature>
<evidence type="ECO:0000313" key="3">
    <source>
        <dbReference type="Proteomes" id="UP001159042"/>
    </source>
</evidence>
<organism evidence="2 3">
    <name type="scientific">Exocentrus adspersus</name>
    <dbReference type="NCBI Taxonomy" id="1586481"/>
    <lineage>
        <taxon>Eukaryota</taxon>
        <taxon>Metazoa</taxon>
        <taxon>Ecdysozoa</taxon>
        <taxon>Arthropoda</taxon>
        <taxon>Hexapoda</taxon>
        <taxon>Insecta</taxon>
        <taxon>Pterygota</taxon>
        <taxon>Neoptera</taxon>
        <taxon>Endopterygota</taxon>
        <taxon>Coleoptera</taxon>
        <taxon>Polyphaga</taxon>
        <taxon>Cucujiformia</taxon>
        <taxon>Chrysomeloidea</taxon>
        <taxon>Cerambycidae</taxon>
        <taxon>Lamiinae</taxon>
        <taxon>Acanthocinini</taxon>
        <taxon>Exocentrus</taxon>
    </lineage>
</organism>
<protein>
    <submittedName>
        <fullName evidence="2">Uncharacterized protein</fullName>
    </submittedName>
</protein>
<sequence>MVPPWSYGNVTAAKDSQTPEQVLITFVSDLIFLLQLTALAEEVEVIEAISSSDESKDHPKKENESNLDQLAMESLEDQEQPPKKLAYNGPPRNPNRNNNGYHNHKPFGIQKNKPVYENKNSYGGPPPPPPKQAMDKYGTAGGGGGGG</sequence>
<feature type="compositionally biased region" description="Basic and acidic residues" evidence="1">
    <location>
        <begin position="53"/>
        <end position="64"/>
    </location>
</feature>
<feature type="compositionally biased region" description="Low complexity" evidence="1">
    <location>
        <begin position="87"/>
        <end position="101"/>
    </location>
</feature>
<evidence type="ECO:0000313" key="2">
    <source>
        <dbReference type="EMBL" id="KAJ8918078.1"/>
    </source>
</evidence>
<accession>A0AAV8VV19</accession>
<comment type="caution">
    <text evidence="2">The sequence shown here is derived from an EMBL/GenBank/DDBJ whole genome shotgun (WGS) entry which is preliminary data.</text>
</comment>
<reference evidence="2 3" key="1">
    <citation type="journal article" date="2023" name="Insect Mol. Biol.">
        <title>Genome sequencing provides insights into the evolution of gene families encoding plant cell wall-degrading enzymes in longhorned beetles.</title>
        <authorList>
            <person name="Shin N.R."/>
            <person name="Okamura Y."/>
            <person name="Kirsch R."/>
            <person name="Pauchet Y."/>
        </authorList>
    </citation>
    <scope>NUCLEOTIDE SEQUENCE [LARGE SCALE GENOMIC DNA]</scope>
    <source>
        <strain evidence="2">EAD_L_NR</strain>
    </source>
</reference>
<keyword evidence="3" id="KW-1185">Reference proteome</keyword>
<gene>
    <name evidence="2" type="ORF">NQ315_011535</name>
</gene>
<dbReference type="AlphaFoldDB" id="A0AAV8VV19"/>
<evidence type="ECO:0000256" key="1">
    <source>
        <dbReference type="SAM" id="MobiDB-lite"/>
    </source>
</evidence>
<proteinExistence type="predicted"/>
<name>A0AAV8VV19_9CUCU</name>
<dbReference type="EMBL" id="JANEYG010000028">
    <property type="protein sequence ID" value="KAJ8918078.1"/>
    <property type="molecule type" value="Genomic_DNA"/>
</dbReference>